<proteinExistence type="predicted"/>
<protein>
    <recommendedName>
        <fullName evidence="4">SNARE associated Golgi protein</fullName>
    </recommendedName>
</protein>
<evidence type="ECO:0000256" key="1">
    <source>
        <dbReference type="SAM" id="Phobius"/>
    </source>
</evidence>
<feature type="transmembrane region" description="Helical" evidence="1">
    <location>
        <begin position="21"/>
        <end position="42"/>
    </location>
</feature>
<reference evidence="2 3" key="1">
    <citation type="submission" date="2016-10" db="EMBL/GenBank/DDBJ databases">
        <title>Reductive evolution of mitochondrial metabolism and differential evolution of invasion-related proteins in Cryptosporidium.</title>
        <authorList>
            <person name="Liu S."/>
            <person name="Roellig D.M."/>
            <person name="Guo Y."/>
            <person name="Li N."/>
            <person name="Frace M.A."/>
            <person name="Tang K."/>
            <person name="Zhang L."/>
            <person name="Feng Y."/>
            <person name="Xiao L."/>
        </authorList>
    </citation>
    <scope>NUCLEOTIDE SEQUENCE [LARGE SCALE GENOMIC DNA]</scope>
    <source>
        <strain evidence="2">39726</strain>
    </source>
</reference>
<organism evidence="2 3">
    <name type="scientific">Cryptosporidium ubiquitum</name>
    <dbReference type="NCBI Taxonomy" id="857276"/>
    <lineage>
        <taxon>Eukaryota</taxon>
        <taxon>Sar</taxon>
        <taxon>Alveolata</taxon>
        <taxon>Apicomplexa</taxon>
        <taxon>Conoidasida</taxon>
        <taxon>Coccidia</taxon>
        <taxon>Eucoccidiorida</taxon>
        <taxon>Eimeriorina</taxon>
        <taxon>Cryptosporidiidae</taxon>
        <taxon>Cryptosporidium</taxon>
    </lineage>
</organism>
<keyword evidence="1" id="KW-0812">Transmembrane</keyword>
<name>A0A1J4MGR0_9CRYT</name>
<keyword evidence="1" id="KW-1133">Transmembrane helix</keyword>
<dbReference type="Proteomes" id="UP000186176">
    <property type="component" value="Unassembled WGS sequence"/>
</dbReference>
<comment type="caution">
    <text evidence="2">The sequence shown here is derived from an EMBL/GenBank/DDBJ whole genome shotgun (WGS) entry which is preliminary data.</text>
</comment>
<dbReference type="VEuPathDB" id="CryptoDB:cubi_02604"/>
<keyword evidence="3" id="KW-1185">Reference proteome</keyword>
<dbReference type="RefSeq" id="XP_028874735.1">
    <property type="nucleotide sequence ID" value="XM_029019615.1"/>
</dbReference>
<feature type="transmembrane region" description="Helical" evidence="1">
    <location>
        <begin position="193"/>
        <end position="212"/>
    </location>
</feature>
<feature type="transmembrane region" description="Helical" evidence="1">
    <location>
        <begin position="152"/>
        <end position="172"/>
    </location>
</feature>
<sequence length="275" mass="31271">MTTQSKSKSCFSNLLKNIAKCIIFAILAIVLAIITIPLMLYFNDNLYFLKHIEQISGDNSLIFFSLMFLAFVLYSIIPMNLEPIIAITSFYFSKKFGFSSGLVLSTLNTFLAVNLGSIATILFVRFFIYPYFKKSPEMTFNIWSDLTNEYGIILVILLKLTFFPNFISNCLIGFSNISITEFIIGSLAPLPRYLSISAFASNINSIKYYGFILLSLKSHPYHEVLFTTISFLSHLFLLGLFYRSYIKIKDRVPVPTEENITNLPNNTSTLNSEIV</sequence>
<feature type="transmembrane region" description="Helical" evidence="1">
    <location>
        <begin position="62"/>
        <end position="81"/>
    </location>
</feature>
<dbReference type="OrthoDB" id="343547at2759"/>
<feature type="transmembrane region" description="Helical" evidence="1">
    <location>
        <begin position="224"/>
        <end position="242"/>
    </location>
</feature>
<gene>
    <name evidence="2" type="ORF">cubi_02604</name>
</gene>
<evidence type="ECO:0008006" key="4">
    <source>
        <dbReference type="Google" id="ProtNLM"/>
    </source>
</evidence>
<feature type="transmembrane region" description="Helical" evidence="1">
    <location>
        <begin position="102"/>
        <end position="132"/>
    </location>
</feature>
<dbReference type="EMBL" id="LRBP01000016">
    <property type="protein sequence ID" value="OII73392.1"/>
    <property type="molecule type" value="Genomic_DNA"/>
</dbReference>
<evidence type="ECO:0000313" key="2">
    <source>
        <dbReference type="EMBL" id="OII73392.1"/>
    </source>
</evidence>
<keyword evidence="1" id="KW-0472">Membrane</keyword>
<dbReference type="GeneID" id="39979394"/>
<accession>A0A1J4MGR0</accession>
<evidence type="ECO:0000313" key="3">
    <source>
        <dbReference type="Proteomes" id="UP000186176"/>
    </source>
</evidence>
<dbReference type="AlphaFoldDB" id="A0A1J4MGR0"/>